<dbReference type="AlphaFoldDB" id="A0AAJ7JGB5"/>
<dbReference type="GO" id="GO:0051489">
    <property type="term" value="P:regulation of filopodium assembly"/>
    <property type="evidence" value="ECO:0007669"/>
    <property type="project" value="TreeGrafter"/>
</dbReference>
<dbReference type="InterPro" id="IPR011053">
    <property type="entry name" value="Single_hybrid_motif"/>
</dbReference>
<dbReference type="PANTHER" id="PTHR13651">
    <property type="entry name" value="PROTEIN ABITRAM"/>
    <property type="match status" value="1"/>
</dbReference>
<evidence type="ECO:0000256" key="1">
    <source>
        <dbReference type="SAM" id="MobiDB-lite"/>
    </source>
</evidence>
<organism evidence="2 3">
    <name type="scientific">Ceratina calcarata</name>
    <dbReference type="NCBI Taxonomy" id="156304"/>
    <lineage>
        <taxon>Eukaryota</taxon>
        <taxon>Metazoa</taxon>
        <taxon>Ecdysozoa</taxon>
        <taxon>Arthropoda</taxon>
        <taxon>Hexapoda</taxon>
        <taxon>Insecta</taxon>
        <taxon>Pterygota</taxon>
        <taxon>Neoptera</taxon>
        <taxon>Endopterygota</taxon>
        <taxon>Hymenoptera</taxon>
        <taxon>Apocrita</taxon>
        <taxon>Aculeata</taxon>
        <taxon>Apoidea</taxon>
        <taxon>Anthophila</taxon>
        <taxon>Apidae</taxon>
        <taxon>Ceratina</taxon>
        <taxon>Zadontomerus</taxon>
    </lineage>
</organism>
<protein>
    <submittedName>
        <fullName evidence="3">Protein Simiate isoform X1</fullName>
    </submittedName>
</protein>
<keyword evidence="2" id="KW-1185">Reference proteome</keyword>
<evidence type="ECO:0000313" key="2">
    <source>
        <dbReference type="Proteomes" id="UP000694925"/>
    </source>
</evidence>
<dbReference type="GO" id="GO:0030833">
    <property type="term" value="P:regulation of actin filament polymerization"/>
    <property type="evidence" value="ECO:0007669"/>
    <property type="project" value="TreeGrafter"/>
</dbReference>
<dbReference type="GO" id="GO:0030027">
    <property type="term" value="C:lamellipodium"/>
    <property type="evidence" value="ECO:0007669"/>
    <property type="project" value="TreeGrafter"/>
</dbReference>
<dbReference type="GO" id="GO:0003785">
    <property type="term" value="F:actin monomer binding"/>
    <property type="evidence" value="ECO:0007669"/>
    <property type="project" value="TreeGrafter"/>
</dbReference>
<dbReference type="GO" id="GO:0005634">
    <property type="term" value="C:nucleus"/>
    <property type="evidence" value="ECO:0007669"/>
    <property type="project" value="TreeGrafter"/>
</dbReference>
<feature type="compositionally biased region" description="Basic and acidic residues" evidence="1">
    <location>
        <begin position="20"/>
        <end position="29"/>
    </location>
</feature>
<evidence type="ECO:0000313" key="3">
    <source>
        <dbReference type="RefSeq" id="XP_017892736.1"/>
    </source>
</evidence>
<dbReference type="GO" id="GO:0051015">
    <property type="term" value="F:actin filament binding"/>
    <property type="evidence" value="ECO:0007669"/>
    <property type="project" value="TreeGrafter"/>
</dbReference>
<dbReference type="GeneID" id="108632584"/>
<gene>
    <name evidence="3" type="primary">LOC108632584</name>
</gene>
<accession>A0AAJ7JGB5</accession>
<dbReference type="RefSeq" id="XP_017892736.1">
    <property type="nucleotide sequence ID" value="XM_018037247.2"/>
</dbReference>
<dbReference type="KEGG" id="ccal:108632584"/>
<dbReference type="InterPro" id="IPR039169">
    <property type="entry name" value="Abitram"/>
</dbReference>
<dbReference type="PANTHER" id="PTHR13651:SF0">
    <property type="entry name" value="PROTEIN ABITRAM"/>
    <property type="match status" value="1"/>
</dbReference>
<dbReference type="GO" id="GO:0032433">
    <property type="term" value="C:filopodium tip"/>
    <property type="evidence" value="ECO:0007669"/>
    <property type="project" value="TreeGrafter"/>
</dbReference>
<dbReference type="GO" id="GO:0048813">
    <property type="term" value="P:dendrite morphogenesis"/>
    <property type="evidence" value="ECO:0007669"/>
    <property type="project" value="TreeGrafter"/>
</dbReference>
<dbReference type="Proteomes" id="UP000694925">
    <property type="component" value="Unplaced"/>
</dbReference>
<proteinExistence type="predicted"/>
<reference evidence="3" key="1">
    <citation type="submission" date="2025-08" db="UniProtKB">
        <authorList>
            <consortium name="RefSeq"/>
        </authorList>
    </citation>
    <scope>IDENTIFICATION</scope>
    <source>
        <tissue evidence="3">Whole body</tissue>
    </source>
</reference>
<name>A0AAJ7JGB5_9HYME</name>
<sequence>MPIMNDLNLSNYSDENGEPVDTKRIKSNDNDDFCNAALEAEKNDVENTDLTNNEHDDDEEASLANDERCDDDSLFPFPPDTDVTDMLDGVRYSSSFPTITERYFTPYYKLDVQSPKDDICILMHSNRICMLTLARSHTVFQDNQQITAVDFKVSHKLDRVRNKVSGKSKHGAQPLQTNSNICIITCSDEKTYTIKCCIIGKLVEVNEALLQNPKLLLGPPHEGGYLAIVLPNIKLLERMKESFLTQEQYDSTMLERRNQNNQIQKST</sequence>
<dbReference type="Gene3D" id="2.40.50.100">
    <property type="match status" value="1"/>
</dbReference>
<feature type="region of interest" description="Disordered" evidence="1">
    <location>
        <begin position="1"/>
        <end position="65"/>
    </location>
</feature>
<dbReference type="SUPFAM" id="SSF51230">
    <property type="entry name" value="Single hybrid motif"/>
    <property type="match status" value="1"/>
</dbReference>
<dbReference type="GO" id="GO:0030425">
    <property type="term" value="C:dendrite"/>
    <property type="evidence" value="ECO:0007669"/>
    <property type="project" value="TreeGrafter"/>
</dbReference>